<dbReference type="SUPFAM" id="SSF56059">
    <property type="entry name" value="Glutathione synthetase ATP-binding domain-like"/>
    <property type="match status" value="1"/>
</dbReference>
<feature type="domain" description="ATP-grasp" evidence="5">
    <location>
        <begin position="121"/>
        <end position="328"/>
    </location>
</feature>
<evidence type="ECO:0000313" key="7">
    <source>
        <dbReference type="Proteomes" id="UP000317944"/>
    </source>
</evidence>
<dbReference type="OrthoDB" id="9803907at2"/>
<dbReference type="PROSITE" id="PS50975">
    <property type="entry name" value="ATP_GRASP"/>
    <property type="match status" value="1"/>
</dbReference>
<dbReference type="Pfam" id="PF13535">
    <property type="entry name" value="ATP-grasp_4"/>
    <property type="match status" value="1"/>
</dbReference>
<dbReference type="Gene3D" id="3.30.470.20">
    <property type="entry name" value="ATP-grasp fold, B domain"/>
    <property type="match status" value="1"/>
</dbReference>
<dbReference type="EMBL" id="SADV01000004">
    <property type="protein sequence ID" value="TQR35967.1"/>
    <property type="molecule type" value="Genomic_DNA"/>
</dbReference>
<evidence type="ECO:0000256" key="3">
    <source>
        <dbReference type="ARBA" id="ARBA00022840"/>
    </source>
</evidence>
<accession>A0A544UQ56</accession>
<reference evidence="6 7" key="1">
    <citation type="submission" date="2018-03" db="EMBL/GenBank/DDBJ databases">
        <title>Aerobic endospore-forming bacteria genome sequencing and assembly.</title>
        <authorList>
            <person name="Cavalcante D.A."/>
            <person name="Driks A."/>
            <person name="Putonti C."/>
            <person name="De-Souza M.T."/>
        </authorList>
    </citation>
    <scope>NUCLEOTIDE SEQUENCE [LARGE SCALE GENOMIC DNA]</scope>
    <source>
        <strain evidence="6 7">SDF0037</strain>
    </source>
</reference>
<comment type="caution">
    <text evidence="6">The sequence shown here is derived from an EMBL/GenBank/DDBJ whole genome shotgun (WGS) entry which is preliminary data.</text>
</comment>
<evidence type="ECO:0000313" key="6">
    <source>
        <dbReference type="EMBL" id="TQR35967.1"/>
    </source>
</evidence>
<keyword evidence="1" id="KW-0436">Ligase</keyword>
<dbReference type="GO" id="GO:0016874">
    <property type="term" value="F:ligase activity"/>
    <property type="evidence" value="ECO:0007669"/>
    <property type="project" value="UniProtKB-KW"/>
</dbReference>
<dbReference type="InterPro" id="IPR011761">
    <property type="entry name" value="ATP-grasp"/>
</dbReference>
<dbReference type="Proteomes" id="UP000317944">
    <property type="component" value="Unassembled WGS sequence"/>
</dbReference>
<keyword evidence="2 4" id="KW-0547">Nucleotide-binding</keyword>
<evidence type="ECO:0000256" key="4">
    <source>
        <dbReference type="PROSITE-ProRule" id="PRU00409"/>
    </source>
</evidence>
<dbReference type="RefSeq" id="WP_142508059.1">
    <property type="nucleotide sequence ID" value="NZ_SADV01000004.1"/>
</dbReference>
<protein>
    <submittedName>
        <fullName evidence="6">ATP-grasp domain-containing protein</fullName>
    </submittedName>
</protein>
<dbReference type="PANTHER" id="PTHR43585">
    <property type="entry name" value="FUMIPYRROLE BIOSYNTHESIS PROTEIN C"/>
    <property type="match status" value="1"/>
</dbReference>
<organism evidence="6 7">
    <name type="scientific">Lysinibacillus sphaericus</name>
    <name type="common">Bacillus sphaericus</name>
    <dbReference type="NCBI Taxonomy" id="1421"/>
    <lineage>
        <taxon>Bacteria</taxon>
        <taxon>Bacillati</taxon>
        <taxon>Bacillota</taxon>
        <taxon>Bacilli</taxon>
        <taxon>Bacillales</taxon>
        <taxon>Bacillaceae</taxon>
        <taxon>Lysinibacillus</taxon>
    </lineage>
</organism>
<gene>
    <name evidence="6" type="ORF">C7Y47_06690</name>
</gene>
<dbReference type="InterPro" id="IPR052032">
    <property type="entry name" value="ATP-dep_AA_Ligase"/>
</dbReference>
<evidence type="ECO:0000256" key="1">
    <source>
        <dbReference type="ARBA" id="ARBA00022598"/>
    </source>
</evidence>
<dbReference type="AlphaFoldDB" id="A0A544UQ56"/>
<sequence>MSEKRYRLLIVDAPGGPSPSVYIPMLPKDFEVRVVLAKPEKDKMFQQRLSALEKHVKVYVVEDRCKLKQEVERIASLFGAQGLLAFSERVVHDVNEVAYRLGLPSNSEQTQQALQNKELQRETLSKGGVATPKIYKIEGSHHLQAAAKYVGFPAVLKPVIGIGSLSTYDIQSMKELEEVFELATTLYQNDARVHGSPNFLLEKKLIGTRWHEDERYGDHVSVESLVSHGNIHHLTVTDKLPLVFPFRETGDVMPSFLPEFRLKSIYEEAERAIQLLGIEVGAVHTEIKLTTDGPRIIEVNGRVGGGITEMLSYAANYNIVAELARIAVGIPPSNEPAFRDYCGFFTPQPPVLDIKLERVPSVTEIMDLPGVIEAEIVYPVGSEPNWRIGTGSNLARVIAVSNKREDILNLGTKLSDLSLFSYSTKGKESSDSDYRKGVNV</sequence>
<proteinExistence type="predicted"/>
<evidence type="ECO:0000259" key="5">
    <source>
        <dbReference type="PROSITE" id="PS50975"/>
    </source>
</evidence>
<dbReference type="GO" id="GO:0005524">
    <property type="term" value="F:ATP binding"/>
    <property type="evidence" value="ECO:0007669"/>
    <property type="project" value="UniProtKB-UniRule"/>
</dbReference>
<keyword evidence="3 4" id="KW-0067">ATP-binding</keyword>
<dbReference type="GO" id="GO:0046872">
    <property type="term" value="F:metal ion binding"/>
    <property type="evidence" value="ECO:0007669"/>
    <property type="project" value="InterPro"/>
</dbReference>
<name>A0A544UQ56_LYSSH</name>
<evidence type="ECO:0000256" key="2">
    <source>
        <dbReference type="ARBA" id="ARBA00022741"/>
    </source>
</evidence>
<dbReference type="PANTHER" id="PTHR43585:SF2">
    <property type="entry name" value="ATP-GRASP ENZYME FSQD"/>
    <property type="match status" value="1"/>
</dbReference>